<evidence type="ECO:0000256" key="1">
    <source>
        <dbReference type="ARBA" id="ARBA00022553"/>
    </source>
</evidence>
<dbReference type="SUPFAM" id="SSF46894">
    <property type="entry name" value="C-terminal effector domain of the bipartite response regulators"/>
    <property type="match status" value="1"/>
</dbReference>
<dbReference type="PANTHER" id="PTHR44688">
    <property type="entry name" value="DNA-BINDING TRANSCRIPTIONAL ACTIVATOR DEVR_DOSR"/>
    <property type="match status" value="1"/>
</dbReference>
<dbReference type="eggNOG" id="COG4566">
    <property type="taxonomic scope" value="Bacteria"/>
</dbReference>
<feature type="domain" description="HTH luxR-type" evidence="7">
    <location>
        <begin position="136"/>
        <end position="201"/>
    </location>
</feature>
<evidence type="ECO:0000256" key="6">
    <source>
        <dbReference type="PROSITE-ProRule" id="PRU00169"/>
    </source>
</evidence>
<keyword evidence="3" id="KW-0805">Transcription regulation</keyword>
<dbReference type="AlphaFoldDB" id="F0SK87"/>
<dbReference type="PRINTS" id="PR00038">
    <property type="entry name" value="HTHLUXR"/>
</dbReference>
<evidence type="ECO:0000259" key="8">
    <source>
        <dbReference type="PROSITE" id="PS50110"/>
    </source>
</evidence>
<dbReference type="CDD" id="cd17537">
    <property type="entry name" value="REC_FixJ"/>
    <property type="match status" value="1"/>
</dbReference>
<evidence type="ECO:0000256" key="4">
    <source>
        <dbReference type="ARBA" id="ARBA00023125"/>
    </source>
</evidence>
<dbReference type="OrthoDB" id="271936at2"/>
<keyword evidence="1 6" id="KW-0597">Phosphoprotein</keyword>
<dbReference type="PANTHER" id="PTHR44688:SF16">
    <property type="entry name" value="DNA-BINDING TRANSCRIPTIONAL ACTIVATOR DEVR_DOSR"/>
    <property type="match status" value="1"/>
</dbReference>
<evidence type="ECO:0000313" key="10">
    <source>
        <dbReference type="Proteomes" id="UP000006860"/>
    </source>
</evidence>
<dbReference type="InterPro" id="IPR011006">
    <property type="entry name" value="CheY-like_superfamily"/>
</dbReference>
<sequence length="212" mass="23258">MNKTAVINVVDDDPAVARAISVVAKSLGYRVALYRSAEDFLYGYDDSQPGCILLDVKMPGMTGLELQTMLKRADVQLPIIMMSGHGDIPMAVEAMAQGAVTFLEKPFRMQALAAEISRAIEIDSDHRIKREKTIAARKKLEALTEKERLVLCEVVKGRTNRQIAEQLGLSVRAIEDRRSRVMKKLEATSVVALAELIALIPADLLDASPEPG</sequence>
<dbReference type="RefSeq" id="WP_013629564.1">
    <property type="nucleotide sequence ID" value="NC_015174.1"/>
</dbReference>
<dbReference type="Proteomes" id="UP000006860">
    <property type="component" value="Chromosome"/>
</dbReference>
<evidence type="ECO:0000256" key="5">
    <source>
        <dbReference type="ARBA" id="ARBA00023163"/>
    </source>
</evidence>
<accession>F0SK87</accession>
<dbReference type="Gene3D" id="3.40.50.2300">
    <property type="match status" value="1"/>
</dbReference>
<name>F0SK87_RUBBR</name>
<dbReference type="InterPro" id="IPR000792">
    <property type="entry name" value="Tscrpt_reg_LuxR_C"/>
</dbReference>
<dbReference type="HOGENOM" id="CLU_000445_90_4_0"/>
<evidence type="ECO:0000259" key="7">
    <source>
        <dbReference type="PROSITE" id="PS50043"/>
    </source>
</evidence>
<dbReference type="Pfam" id="PF00072">
    <property type="entry name" value="Response_reg"/>
    <property type="match status" value="1"/>
</dbReference>
<protein>
    <submittedName>
        <fullName evidence="9">Two component transcriptional regulator, LuxR family</fullName>
    </submittedName>
</protein>
<evidence type="ECO:0000256" key="2">
    <source>
        <dbReference type="ARBA" id="ARBA00023012"/>
    </source>
</evidence>
<keyword evidence="2" id="KW-0902">Two-component regulatory system</keyword>
<dbReference type="GO" id="GO:0003677">
    <property type="term" value="F:DNA binding"/>
    <property type="evidence" value="ECO:0007669"/>
    <property type="project" value="UniProtKB-KW"/>
</dbReference>
<dbReference type="SMART" id="SM00448">
    <property type="entry name" value="REC"/>
    <property type="match status" value="1"/>
</dbReference>
<organism evidence="9 10">
    <name type="scientific">Rubinisphaera brasiliensis (strain ATCC 49424 / DSM 5305 / JCM 21570 / IAM 15109 / NBRC 103401 / IFAM 1448)</name>
    <name type="common">Planctomyces brasiliensis</name>
    <dbReference type="NCBI Taxonomy" id="756272"/>
    <lineage>
        <taxon>Bacteria</taxon>
        <taxon>Pseudomonadati</taxon>
        <taxon>Planctomycetota</taxon>
        <taxon>Planctomycetia</taxon>
        <taxon>Planctomycetales</taxon>
        <taxon>Planctomycetaceae</taxon>
        <taxon>Rubinisphaera</taxon>
    </lineage>
</organism>
<dbReference type="SUPFAM" id="SSF52172">
    <property type="entry name" value="CheY-like"/>
    <property type="match status" value="1"/>
</dbReference>
<evidence type="ECO:0000313" key="9">
    <source>
        <dbReference type="EMBL" id="ADY60844.1"/>
    </source>
</evidence>
<evidence type="ECO:0000256" key="3">
    <source>
        <dbReference type="ARBA" id="ARBA00023015"/>
    </source>
</evidence>
<dbReference type="FunFam" id="3.40.50.2300:FF:000018">
    <property type="entry name" value="DNA-binding transcriptional regulator NtrC"/>
    <property type="match status" value="1"/>
</dbReference>
<dbReference type="EMBL" id="CP002546">
    <property type="protein sequence ID" value="ADY60844.1"/>
    <property type="molecule type" value="Genomic_DNA"/>
</dbReference>
<keyword evidence="5" id="KW-0804">Transcription</keyword>
<dbReference type="GO" id="GO:0006355">
    <property type="term" value="P:regulation of DNA-templated transcription"/>
    <property type="evidence" value="ECO:0007669"/>
    <property type="project" value="InterPro"/>
</dbReference>
<dbReference type="GO" id="GO:0000160">
    <property type="term" value="P:phosphorelay signal transduction system"/>
    <property type="evidence" value="ECO:0007669"/>
    <property type="project" value="UniProtKB-KW"/>
</dbReference>
<dbReference type="Pfam" id="PF00196">
    <property type="entry name" value="GerE"/>
    <property type="match status" value="1"/>
</dbReference>
<proteinExistence type="predicted"/>
<feature type="domain" description="Response regulatory" evidence="8">
    <location>
        <begin position="6"/>
        <end position="120"/>
    </location>
</feature>
<dbReference type="PROSITE" id="PS50043">
    <property type="entry name" value="HTH_LUXR_2"/>
    <property type="match status" value="1"/>
</dbReference>
<dbReference type="STRING" id="756272.Plabr_3247"/>
<dbReference type="PROSITE" id="PS50110">
    <property type="entry name" value="RESPONSE_REGULATORY"/>
    <property type="match status" value="1"/>
</dbReference>
<feature type="modified residue" description="4-aspartylphosphate" evidence="6">
    <location>
        <position position="55"/>
    </location>
</feature>
<reference evidence="10" key="1">
    <citation type="submission" date="2011-02" db="EMBL/GenBank/DDBJ databases">
        <title>The complete genome of Planctomyces brasiliensis DSM 5305.</title>
        <authorList>
            <person name="Lucas S."/>
            <person name="Copeland A."/>
            <person name="Lapidus A."/>
            <person name="Bruce D."/>
            <person name="Goodwin L."/>
            <person name="Pitluck S."/>
            <person name="Kyrpides N."/>
            <person name="Mavromatis K."/>
            <person name="Pagani I."/>
            <person name="Ivanova N."/>
            <person name="Ovchinnikova G."/>
            <person name="Lu M."/>
            <person name="Detter J.C."/>
            <person name="Han C."/>
            <person name="Land M."/>
            <person name="Hauser L."/>
            <person name="Markowitz V."/>
            <person name="Cheng J.-F."/>
            <person name="Hugenholtz P."/>
            <person name="Woyke T."/>
            <person name="Wu D."/>
            <person name="Tindall B."/>
            <person name="Pomrenke H.G."/>
            <person name="Brambilla E."/>
            <person name="Klenk H.-P."/>
            <person name="Eisen J.A."/>
        </authorList>
    </citation>
    <scope>NUCLEOTIDE SEQUENCE [LARGE SCALE GENOMIC DNA]</scope>
    <source>
        <strain evidence="10">ATCC 49424 / DSM 5305 / JCM 21570 / NBRC 103401 / IFAM 1448</strain>
    </source>
</reference>
<dbReference type="InterPro" id="IPR001789">
    <property type="entry name" value="Sig_transdc_resp-reg_receiver"/>
</dbReference>
<dbReference type="InterPro" id="IPR036388">
    <property type="entry name" value="WH-like_DNA-bd_sf"/>
</dbReference>
<dbReference type="SMART" id="SM00421">
    <property type="entry name" value="HTH_LUXR"/>
    <property type="match status" value="1"/>
</dbReference>
<dbReference type="KEGG" id="pbs:Plabr_3247"/>
<keyword evidence="10" id="KW-1185">Reference proteome</keyword>
<dbReference type="InterPro" id="IPR016032">
    <property type="entry name" value="Sig_transdc_resp-reg_C-effctor"/>
</dbReference>
<dbReference type="CDD" id="cd06170">
    <property type="entry name" value="LuxR_C_like"/>
    <property type="match status" value="1"/>
</dbReference>
<dbReference type="Gene3D" id="1.10.10.10">
    <property type="entry name" value="Winged helix-like DNA-binding domain superfamily/Winged helix DNA-binding domain"/>
    <property type="match status" value="1"/>
</dbReference>
<gene>
    <name evidence="9" type="ordered locus">Plabr_3247</name>
</gene>
<keyword evidence="4" id="KW-0238">DNA-binding</keyword>